<dbReference type="InterPro" id="IPR032587">
    <property type="entry name" value="DUF4911"/>
</dbReference>
<dbReference type="EMBL" id="AP019840">
    <property type="protein sequence ID" value="BBM52240.1"/>
    <property type="molecule type" value="Genomic_DNA"/>
</dbReference>
<gene>
    <name evidence="1" type="ORF">JMUB3935_1218</name>
</gene>
<protein>
    <recommendedName>
        <fullName evidence="3">DUF4911 domain-containing protein</fullName>
    </recommendedName>
</protein>
<evidence type="ECO:0008006" key="3">
    <source>
        <dbReference type="Google" id="ProtNLM"/>
    </source>
</evidence>
<sequence>METKEKQIKSWEYIIQTKKEHIDFINKIIEAYDGLGNVRTLDNQNGLIKILTNSYLLDDMDKTIKTLQQKNIEIEILEKREWLGVL</sequence>
<dbReference type="RefSeq" id="WP_146996548.1">
    <property type="nucleotide sequence ID" value="NZ_AP019840.1"/>
</dbReference>
<dbReference type="AlphaFoldDB" id="A0A510KKK5"/>
<evidence type="ECO:0000313" key="1">
    <source>
        <dbReference type="EMBL" id="BBM52240.1"/>
    </source>
</evidence>
<organism evidence="1 2">
    <name type="scientific">Leptotrichia trevisanii</name>
    <dbReference type="NCBI Taxonomy" id="109328"/>
    <lineage>
        <taxon>Bacteria</taxon>
        <taxon>Fusobacteriati</taxon>
        <taxon>Fusobacteriota</taxon>
        <taxon>Fusobacteriia</taxon>
        <taxon>Fusobacteriales</taxon>
        <taxon>Leptotrichiaceae</taxon>
        <taxon>Leptotrichia</taxon>
    </lineage>
</organism>
<reference evidence="1 2" key="1">
    <citation type="submission" date="2019-07" db="EMBL/GenBank/DDBJ databases">
        <title>Complete Genome Sequence of Leptotrichia trevisanii Strain JMUB3935.</title>
        <authorList>
            <person name="Watanabe S."/>
            <person name="Cui L."/>
        </authorList>
    </citation>
    <scope>NUCLEOTIDE SEQUENCE [LARGE SCALE GENOMIC DNA]</scope>
    <source>
        <strain evidence="1 2">JMUB3935</strain>
    </source>
</reference>
<proteinExistence type="predicted"/>
<dbReference type="Proteomes" id="UP000321378">
    <property type="component" value="Chromosome"/>
</dbReference>
<dbReference type="STRING" id="1122173.GCA_000482505_00073"/>
<accession>A0A510KKK5</accession>
<name>A0A510KKK5_9FUSO</name>
<dbReference type="Pfam" id="PF16256">
    <property type="entry name" value="DUF4911"/>
    <property type="match status" value="1"/>
</dbReference>
<evidence type="ECO:0000313" key="2">
    <source>
        <dbReference type="Proteomes" id="UP000321378"/>
    </source>
</evidence>